<gene>
    <name evidence="3" type="primary">LOC136076220</name>
</gene>
<dbReference type="InterPro" id="IPR029526">
    <property type="entry name" value="PGBD"/>
</dbReference>
<dbReference type="GeneID" id="136076220"/>
<proteinExistence type="predicted"/>
<evidence type="ECO:0000313" key="2">
    <source>
        <dbReference type="Proteomes" id="UP001652625"/>
    </source>
</evidence>
<evidence type="ECO:0000259" key="1">
    <source>
        <dbReference type="Pfam" id="PF13843"/>
    </source>
</evidence>
<sequence>MNKQSKILYDLNEAIQYILEPGSESELSDLELSSGEEDDNNLFLVTHINDEISICEEEQCMTADILLEDEINIEFTTPDKPNTNEKTSSSTLLKPITHNYKWCNKRPPIRDTTFSGCEFSLPPNNVDTFTPLIYFQMFWKDTLFTLLAEQTNLYNHVRQNCLSIEPETGHSIDEQIIPAKTRYSGIRQYNPKKPVKWGFKNFVRSGISGIIYDFFLYTGAAAIGSEKCNGSYVVKRLIESLPKNQNFKLCFDNWFCSLDLCLHLNKLGILTTATIRNDRMQGCCLPTESEMRKKGRGSHAYKCDINSGIIITRWYDNKCVNLCSTYCDPDSISDVKRWNRTEKNFVNINCPLVVKEYNQCMGGVDLCDMLISLYRTNIKTKRWYIKILFHCIDICKVNGWLIYRRHCNQLNIAKKKQLTLLQFTTKIASSLSYAEKPLVAVGRQSKRKLCKDVTPQKRKNSIPLPNKDIQLDCLNHWPEHREKKLNCRLCFFIET</sequence>
<evidence type="ECO:0000313" key="3">
    <source>
        <dbReference type="RefSeq" id="XP_065645767.1"/>
    </source>
</evidence>
<dbReference type="Pfam" id="PF13843">
    <property type="entry name" value="DDE_Tnp_1_7"/>
    <property type="match status" value="1"/>
</dbReference>
<dbReference type="PANTHER" id="PTHR47272:SF1">
    <property type="entry name" value="PIGGYBAC TRANSPOSABLE ELEMENT-DERIVED PROTEIN 3-LIKE"/>
    <property type="match status" value="1"/>
</dbReference>
<reference evidence="3" key="2">
    <citation type="submission" date="2025-08" db="UniProtKB">
        <authorList>
            <consortium name="RefSeq"/>
        </authorList>
    </citation>
    <scope>IDENTIFICATION</scope>
</reference>
<dbReference type="PANTHER" id="PTHR47272">
    <property type="entry name" value="DDE_TNP_1_7 DOMAIN-CONTAINING PROTEIN"/>
    <property type="match status" value="1"/>
</dbReference>
<feature type="domain" description="PiggyBac transposable element-derived protein" evidence="1">
    <location>
        <begin position="166"/>
        <end position="400"/>
    </location>
</feature>
<accession>A0ABM4BA42</accession>
<protein>
    <submittedName>
        <fullName evidence="3">PiggyBac transposable element-derived protein 2-like</fullName>
    </submittedName>
</protein>
<name>A0ABM4BA42_HYDVU</name>
<dbReference type="RefSeq" id="XP_065645767.1">
    <property type="nucleotide sequence ID" value="XM_065789695.1"/>
</dbReference>
<keyword evidence="2" id="KW-1185">Reference proteome</keyword>
<dbReference type="Proteomes" id="UP001652625">
    <property type="component" value="Chromosome 02"/>
</dbReference>
<organism evidence="2 3">
    <name type="scientific">Hydra vulgaris</name>
    <name type="common">Hydra</name>
    <name type="synonym">Hydra attenuata</name>
    <dbReference type="NCBI Taxonomy" id="6087"/>
    <lineage>
        <taxon>Eukaryota</taxon>
        <taxon>Metazoa</taxon>
        <taxon>Cnidaria</taxon>
        <taxon>Hydrozoa</taxon>
        <taxon>Hydroidolina</taxon>
        <taxon>Anthoathecata</taxon>
        <taxon>Aplanulata</taxon>
        <taxon>Hydridae</taxon>
        <taxon>Hydra</taxon>
    </lineage>
</organism>
<reference evidence="2" key="1">
    <citation type="submission" date="2025-05" db="UniProtKB">
        <authorList>
            <consortium name="RefSeq"/>
        </authorList>
    </citation>
    <scope>NUCLEOTIDE SEQUENCE [LARGE SCALE GENOMIC DNA]</scope>
</reference>